<organism evidence="11 12">
    <name type="scientific">Ophiocordyceps polyrhachis-furcata BCC 54312</name>
    <dbReference type="NCBI Taxonomy" id="1330021"/>
    <lineage>
        <taxon>Eukaryota</taxon>
        <taxon>Fungi</taxon>
        <taxon>Dikarya</taxon>
        <taxon>Ascomycota</taxon>
        <taxon>Pezizomycotina</taxon>
        <taxon>Sordariomycetes</taxon>
        <taxon>Hypocreomycetidae</taxon>
        <taxon>Hypocreales</taxon>
        <taxon>Ophiocordycipitaceae</taxon>
        <taxon>Ophiocordyceps</taxon>
    </lineage>
</organism>
<evidence type="ECO:0000256" key="4">
    <source>
        <dbReference type="ARBA" id="ARBA00022801"/>
    </source>
</evidence>
<evidence type="ECO:0000259" key="9">
    <source>
        <dbReference type="Pfam" id="PF00082"/>
    </source>
</evidence>
<dbReference type="InterPro" id="IPR022398">
    <property type="entry name" value="Peptidase_S8_His-AS"/>
</dbReference>
<evidence type="ECO:0000256" key="2">
    <source>
        <dbReference type="ARBA" id="ARBA00022670"/>
    </source>
</evidence>
<dbReference type="PANTHER" id="PTHR43806">
    <property type="entry name" value="PEPTIDASE S8"/>
    <property type="match status" value="1"/>
</dbReference>
<dbReference type="OrthoDB" id="19448at2759"/>
<dbReference type="Gene3D" id="3.40.50.200">
    <property type="entry name" value="Peptidase S8/S53 domain"/>
    <property type="match status" value="1"/>
</dbReference>
<evidence type="ECO:0000259" key="10">
    <source>
        <dbReference type="Pfam" id="PF05922"/>
    </source>
</evidence>
<evidence type="ECO:0000256" key="1">
    <source>
        <dbReference type="ARBA" id="ARBA00011073"/>
    </source>
</evidence>
<dbReference type="EMBL" id="LKCN02000001">
    <property type="protein sequence ID" value="RCI17170.1"/>
    <property type="molecule type" value="Genomic_DNA"/>
</dbReference>
<dbReference type="GO" id="GO:0005576">
    <property type="term" value="C:extracellular region"/>
    <property type="evidence" value="ECO:0007669"/>
    <property type="project" value="UniProtKB-ARBA"/>
</dbReference>
<dbReference type="STRING" id="1330021.A0A367LS35"/>
<dbReference type="InterPro" id="IPR050131">
    <property type="entry name" value="Peptidase_S8_subtilisin-like"/>
</dbReference>
<dbReference type="Pfam" id="PF05922">
    <property type="entry name" value="Inhibitor_I9"/>
    <property type="match status" value="1"/>
</dbReference>
<evidence type="ECO:0000256" key="7">
    <source>
        <dbReference type="RuleBase" id="RU003355"/>
    </source>
</evidence>
<dbReference type="InterPro" id="IPR037045">
    <property type="entry name" value="S8pro/Inhibitor_I9_sf"/>
</dbReference>
<dbReference type="PROSITE" id="PS00138">
    <property type="entry name" value="SUBTILASE_SER"/>
    <property type="match status" value="1"/>
</dbReference>
<sequence length="839" mass="92274">MHFSLLLRSLPLTAAAGLSFPPSKHHVPASLHRSVRSSSTIPGKYIVKFKRDADPSMCHNDTHIKLSGETDHVYQGQFSGFARSLDEQQLDYIRHHHCVEYVAEDQYMTASSVVENPALSWGLVLLSHNTSDYQNYNTYVTDDTAGEGTCVYVLDSGVDDSHPEFEGRAKQIKSFIPEAKRDVCGHGTHVAGIIGSKTYGVAKKTNIYGVKILNDTTSAAEKSPVSAAIAAFDFVAKDRASRKCPKGVLVNLSAGCNGAVVKALDDAAAALVDQGVFVAVAAGDQRMDAAETSPGSEPSVCVVGAVYPLNRIDSSNHGPRVDVFAPGVSFSLKPGGGIELMSGTSVAAPFVTGLAAYLAALEGLSGTAALCRRIRELSNKDAIRHLPSGTGNRVVFNGAKPEEKIKLPTRHDRDGEVSPIKKGLLHLRLMEFYIASLTSSVFVCENEGFRQPCAWVEAPEKQCVALPDQFLNKVSSLDSTWFAGTCRFYDEAGCQGGSFQAAYSAYSDQGVNLTSEDSRGLGIFNNRLKSLQCDGEPITYSEDPHSLDGWVWSPQTQKNTCSRLDRLYVDFRASSGSDDGTLDTLRLEFVGIGERPHVMIEAPAAGFHGWQPVDLKSVFGYETIDVGRIRQLRINATQTTWRGGDPWGLSSIGLIGQCDESKVLVNNHRFASINRRLSFHHAVRHLAWNRYTAWEGYTGPEDWAPDLPCSHFEPLEVYLETANEYSAGTDNAIYVKMGKIRRRIAERLWLGQTYNLTIQSEDGRPPKPIPVALKDVDYVEFESDGGYDQVKLASELAKMIRMCAGIERKFRVEREIDEWIADKGKWGFRLNSSDWREYQ</sequence>
<evidence type="ECO:0000313" key="12">
    <source>
        <dbReference type="Proteomes" id="UP000253664"/>
    </source>
</evidence>
<dbReference type="InterPro" id="IPR034193">
    <property type="entry name" value="PCSK9_ProteinaseK-like"/>
</dbReference>
<feature type="active site" description="Charge relay system" evidence="6">
    <location>
        <position position="186"/>
    </location>
</feature>
<dbReference type="InterPro" id="IPR000209">
    <property type="entry name" value="Peptidase_S8/S53_dom"/>
</dbReference>
<dbReference type="InterPro" id="IPR023827">
    <property type="entry name" value="Peptidase_S8_Asp-AS"/>
</dbReference>
<dbReference type="InterPro" id="IPR036852">
    <property type="entry name" value="Peptidase_S8/S53_dom_sf"/>
</dbReference>
<feature type="active site" description="Charge relay system" evidence="6">
    <location>
        <position position="345"/>
    </location>
</feature>
<keyword evidence="2 6" id="KW-0645">Protease</keyword>
<dbReference type="InterPro" id="IPR010259">
    <property type="entry name" value="S8pro/Inhibitor_I9"/>
</dbReference>
<feature type="domain" description="Peptidase S8/S53" evidence="9">
    <location>
        <begin position="146"/>
        <end position="360"/>
    </location>
</feature>
<evidence type="ECO:0000256" key="5">
    <source>
        <dbReference type="ARBA" id="ARBA00022825"/>
    </source>
</evidence>
<evidence type="ECO:0000256" key="8">
    <source>
        <dbReference type="SAM" id="SignalP"/>
    </source>
</evidence>
<keyword evidence="4 6" id="KW-0378">Hydrolase</keyword>
<dbReference type="Gene3D" id="3.30.70.80">
    <property type="entry name" value="Peptidase S8 propeptide/proteinase inhibitor I9"/>
    <property type="match status" value="1"/>
</dbReference>
<feature type="active site" description="Charge relay system" evidence="6">
    <location>
        <position position="155"/>
    </location>
</feature>
<dbReference type="SUPFAM" id="SSF54897">
    <property type="entry name" value="Protease propeptides/inhibitors"/>
    <property type="match status" value="1"/>
</dbReference>
<dbReference type="Proteomes" id="UP000253664">
    <property type="component" value="Unassembled WGS sequence"/>
</dbReference>
<keyword evidence="5 6" id="KW-0720">Serine protease</keyword>
<keyword evidence="3 8" id="KW-0732">Signal</keyword>
<gene>
    <name evidence="11" type="ORF">L249_3198</name>
</gene>
<dbReference type="PROSITE" id="PS51892">
    <property type="entry name" value="SUBTILASE"/>
    <property type="match status" value="1"/>
</dbReference>
<evidence type="ECO:0000256" key="3">
    <source>
        <dbReference type="ARBA" id="ARBA00022729"/>
    </source>
</evidence>
<accession>A0A367LS35</accession>
<dbReference type="PRINTS" id="PR00723">
    <property type="entry name" value="SUBTILISIN"/>
</dbReference>
<reference evidence="11 12" key="1">
    <citation type="journal article" date="2015" name="BMC Genomics">
        <title>Insights from the genome of Ophiocordyceps polyrhachis-furcata to pathogenicity and host specificity in insect fungi.</title>
        <authorList>
            <person name="Wichadakul D."/>
            <person name="Kobmoo N."/>
            <person name="Ingsriswang S."/>
            <person name="Tangphatsornruang S."/>
            <person name="Chantasingh D."/>
            <person name="Luangsa-ard J.J."/>
            <person name="Eurwilaichitr L."/>
        </authorList>
    </citation>
    <scope>NUCLEOTIDE SEQUENCE [LARGE SCALE GENOMIC DNA]</scope>
    <source>
        <strain evidence="11 12">BCC 54312</strain>
    </source>
</reference>
<name>A0A367LS35_9HYPO</name>
<proteinExistence type="inferred from homology"/>
<protein>
    <recommendedName>
        <fullName evidence="13">Subtilisin-like protease</fullName>
    </recommendedName>
</protein>
<dbReference type="PANTHER" id="PTHR43806:SF58">
    <property type="entry name" value="ALKALINE PROTEASE 1-RELATED"/>
    <property type="match status" value="1"/>
</dbReference>
<dbReference type="PROSITE" id="PS00136">
    <property type="entry name" value="SUBTILASE_ASP"/>
    <property type="match status" value="1"/>
</dbReference>
<feature type="chain" id="PRO_5016958692" description="Subtilisin-like protease" evidence="8">
    <location>
        <begin position="17"/>
        <end position="839"/>
    </location>
</feature>
<dbReference type="CDD" id="cd04077">
    <property type="entry name" value="Peptidases_S8_PCSK9_ProteinaseK_like"/>
    <property type="match status" value="1"/>
</dbReference>
<feature type="domain" description="Inhibitor I9" evidence="10">
    <location>
        <begin position="44"/>
        <end position="109"/>
    </location>
</feature>
<dbReference type="InterPro" id="IPR023828">
    <property type="entry name" value="Peptidase_S8_Ser-AS"/>
</dbReference>
<comment type="caution">
    <text evidence="11">The sequence shown here is derived from an EMBL/GenBank/DDBJ whole genome shotgun (WGS) entry which is preliminary data.</text>
</comment>
<dbReference type="AlphaFoldDB" id="A0A367LS35"/>
<dbReference type="Pfam" id="PF00082">
    <property type="entry name" value="Peptidase_S8"/>
    <property type="match status" value="1"/>
</dbReference>
<keyword evidence="12" id="KW-1185">Reference proteome</keyword>
<dbReference type="GO" id="GO:0004252">
    <property type="term" value="F:serine-type endopeptidase activity"/>
    <property type="evidence" value="ECO:0007669"/>
    <property type="project" value="UniProtKB-UniRule"/>
</dbReference>
<feature type="signal peptide" evidence="8">
    <location>
        <begin position="1"/>
        <end position="16"/>
    </location>
</feature>
<dbReference type="PROSITE" id="PS00137">
    <property type="entry name" value="SUBTILASE_HIS"/>
    <property type="match status" value="1"/>
</dbReference>
<evidence type="ECO:0000256" key="6">
    <source>
        <dbReference type="PROSITE-ProRule" id="PRU01240"/>
    </source>
</evidence>
<evidence type="ECO:0000313" key="11">
    <source>
        <dbReference type="EMBL" id="RCI17170.1"/>
    </source>
</evidence>
<evidence type="ECO:0008006" key="13">
    <source>
        <dbReference type="Google" id="ProtNLM"/>
    </source>
</evidence>
<dbReference type="InterPro" id="IPR015500">
    <property type="entry name" value="Peptidase_S8_subtilisin-rel"/>
</dbReference>
<comment type="similarity">
    <text evidence="1 6 7">Belongs to the peptidase S8 family.</text>
</comment>
<dbReference type="SUPFAM" id="SSF52743">
    <property type="entry name" value="Subtilisin-like"/>
    <property type="match status" value="1"/>
</dbReference>
<dbReference type="GO" id="GO:0006508">
    <property type="term" value="P:proteolysis"/>
    <property type="evidence" value="ECO:0007669"/>
    <property type="project" value="UniProtKB-KW"/>
</dbReference>